<evidence type="ECO:0000256" key="3">
    <source>
        <dbReference type="ARBA" id="ARBA00022692"/>
    </source>
</evidence>
<comment type="subcellular location">
    <subcellularLocation>
        <location evidence="1">Membrane</location>
        <topology evidence="1">Multi-pass membrane protein</topology>
    </subcellularLocation>
</comment>
<feature type="transmembrane region" description="Helical" evidence="6">
    <location>
        <begin position="66"/>
        <end position="84"/>
    </location>
</feature>
<evidence type="ECO:0008006" key="9">
    <source>
        <dbReference type="Google" id="ProtNLM"/>
    </source>
</evidence>
<comment type="caution">
    <text evidence="7">The sequence shown here is derived from an EMBL/GenBank/DDBJ whole genome shotgun (WGS) entry which is preliminary data.</text>
</comment>
<dbReference type="EMBL" id="CAKJTI010000005">
    <property type="protein sequence ID" value="CAG9612272.1"/>
    <property type="molecule type" value="Genomic_DNA"/>
</dbReference>
<evidence type="ECO:0000256" key="2">
    <source>
        <dbReference type="ARBA" id="ARBA00007375"/>
    </source>
</evidence>
<proteinExistence type="inferred from homology"/>
<dbReference type="Pfam" id="PF07947">
    <property type="entry name" value="YhhN"/>
    <property type="match status" value="1"/>
</dbReference>
<comment type="similarity">
    <text evidence="2">Belongs to the TMEM86 family.</text>
</comment>
<dbReference type="PANTHER" id="PTHR31885:SF6">
    <property type="entry name" value="GH04784P"/>
    <property type="match status" value="1"/>
</dbReference>
<evidence type="ECO:0000256" key="6">
    <source>
        <dbReference type="SAM" id="Phobius"/>
    </source>
</evidence>
<evidence type="ECO:0000256" key="1">
    <source>
        <dbReference type="ARBA" id="ARBA00004141"/>
    </source>
</evidence>
<feature type="transmembrane region" description="Helical" evidence="6">
    <location>
        <begin position="116"/>
        <end position="137"/>
    </location>
</feature>
<dbReference type="InterPro" id="IPR012506">
    <property type="entry name" value="TMEM86B-like"/>
</dbReference>
<feature type="transmembrane region" description="Helical" evidence="6">
    <location>
        <begin position="6"/>
        <end position="23"/>
    </location>
</feature>
<dbReference type="Proteomes" id="UP000789423">
    <property type="component" value="Unassembled WGS sequence"/>
</dbReference>
<keyword evidence="5 6" id="KW-0472">Membrane</keyword>
<feature type="transmembrane region" description="Helical" evidence="6">
    <location>
        <begin position="208"/>
        <end position="225"/>
    </location>
</feature>
<dbReference type="RefSeq" id="WP_230574465.1">
    <property type="nucleotide sequence ID" value="NZ_CAKJTI010000005.1"/>
</dbReference>
<sequence>MNEMYVLLIGQVTLFLFGTIYAIRQSKQTKKNEPLPLFVRLLLSFSLTGAATWMWVQDPATPYRQWVAIGMILSTIGDLFMAGLIPFGHRLIGGMVTFAVAHCLYVTAFLETGISWTGLWFGLVGYGLFLIIGWFFFIRNNKQDKLFTIGALVYGLWVGGMACFAFGLAYSYGGIWWIPALGGLLFVISDFIIGVTDIGGRNIKYDPLWVWATYVGAQMCIIYVGM</sequence>
<keyword evidence="8" id="KW-1185">Reference proteome</keyword>
<evidence type="ECO:0000313" key="8">
    <source>
        <dbReference type="Proteomes" id="UP000789423"/>
    </source>
</evidence>
<feature type="transmembrane region" description="Helical" evidence="6">
    <location>
        <begin position="35"/>
        <end position="54"/>
    </location>
</feature>
<evidence type="ECO:0000256" key="4">
    <source>
        <dbReference type="ARBA" id="ARBA00022989"/>
    </source>
</evidence>
<accession>A0ABN7ZVK8</accession>
<name>A0ABN7ZVK8_9BACI</name>
<organism evidence="7 8">
    <name type="scientific">Bacillus rhizoplanae</name>
    <dbReference type="NCBI Taxonomy" id="2880966"/>
    <lineage>
        <taxon>Bacteria</taxon>
        <taxon>Bacillati</taxon>
        <taxon>Bacillota</taxon>
        <taxon>Bacilli</taxon>
        <taxon>Bacillales</taxon>
        <taxon>Bacillaceae</taxon>
        <taxon>Bacillus</taxon>
    </lineage>
</organism>
<evidence type="ECO:0000256" key="5">
    <source>
        <dbReference type="ARBA" id="ARBA00023136"/>
    </source>
</evidence>
<gene>
    <name evidence="7" type="ORF">BACCIP111899_01445</name>
</gene>
<evidence type="ECO:0000313" key="7">
    <source>
        <dbReference type="EMBL" id="CAG9612272.1"/>
    </source>
</evidence>
<feature type="transmembrane region" description="Helical" evidence="6">
    <location>
        <begin position="149"/>
        <end position="170"/>
    </location>
</feature>
<protein>
    <recommendedName>
        <fullName evidence="9">Lysoplasmalogenase</fullName>
    </recommendedName>
</protein>
<keyword evidence="3 6" id="KW-0812">Transmembrane</keyword>
<reference evidence="7 8" key="1">
    <citation type="submission" date="2021-10" db="EMBL/GenBank/DDBJ databases">
        <authorList>
            <person name="Criscuolo A."/>
        </authorList>
    </citation>
    <scope>NUCLEOTIDE SEQUENCE [LARGE SCALE GENOMIC DNA]</scope>
    <source>
        <strain evidence="8">CIP 111899</strain>
    </source>
</reference>
<feature type="transmembrane region" description="Helical" evidence="6">
    <location>
        <begin position="176"/>
        <end position="196"/>
    </location>
</feature>
<feature type="transmembrane region" description="Helical" evidence="6">
    <location>
        <begin position="91"/>
        <end position="110"/>
    </location>
</feature>
<keyword evidence="4 6" id="KW-1133">Transmembrane helix</keyword>
<dbReference type="PANTHER" id="PTHR31885">
    <property type="entry name" value="GH04784P"/>
    <property type="match status" value="1"/>
</dbReference>